<sequence>MTNTVTDYLITWKGYGTEENQWTKESELGYAKEAIAEYWESRKDTITIQAIVVNDQTTIVIVDAIKADDSKDSWRYLVKKPLALPYWYFENEILELDYLITALSARILYEMYQ</sequence>
<evidence type="ECO:0000313" key="3">
    <source>
        <dbReference type="Proteomes" id="UP000219338"/>
    </source>
</evidence>
<dbReference type="InterPro" id="IPR023780">
    <property type="entry name" value="Chromo_domain"/>
</dbReference>
<accession>A0A284RVH1</accession>
<dbReference type="Proteomes" id="UP000219338">
    <property type="component" value="Unassembled WGS sequence"/>
</dbReference>
<feature type="domain" description="Chromo" evidence="1">
    <location>
        <begin position="1"/>
        <end position="50"/>
    </location>
</feature>
<dbReference type="AlphaFoldDB" id="A0A284RVH1"/>
<gene>
    <name evidence="2" type="ORF">ARMOST_16183</name>
</gene>
<proteinExistence type="predicted"/>
<evidence type="ECO:0000259" key="1">
    <source>
        <dbReference type="PROSITE" id="PS50013"/>
    </source>
</evidence>
<dbReference type="EMBL" id="FUEG01000018">
    <property type="protein sequence ID" value="SJL12752.1"/>
    <property type="molecule type" value="Genomic_DNA"/>
</dbReference>
<dbReference type="InterPro" id="IPR000953">
    <property type="entry name" value="Chromo/chromo_shadow_dom"/>
</dbReference>
<dbReference type="SUPFAM" id="SSF54160">
    <property type="entry name" value="Chromo domain-like"/>
    <property type="match status" value="1"/>
</dbReference>
<dbReference type="CDD" id="cd00024">
    <property type="entry name" value="CD_CSD"/>
    <property type="match status" value="1"/>
</dbReference>
<protein>
    <recommendedName>
        <fullName evidence="1">Chromo domain-containing protein</fullName>
    </recommendedName>
</protein>
<name>A0A284RVH1_ARMOS</name>
<dbReference type="Gene3D" id="2.40.50.40">
    <property type="match status" value="1"/>
</dbReference>
<dbReference type="InterPro" id="IPR016197">
    <property type="entry name" value="Chromo-like_dom_sf"/>
</dbReference>
<dbReference type="GO" id="GO:0006338">
    <property type="term" value="P:chromatin remodeling"/>
    <property type="evidence" value="ECO:0007669"/>
    <property type="project" value="UniProtKB-ARBA"/>
</dbReference>
<evidence type="ECO:0000313" key="2">
    <source>
        <dbReference type="EMBL" id="SJL12752.1"/>
    </source>
</evidence>
<dbReference type="PROSITE" id="PS50013">
    <property type="entry name" value="CHROMO_2"/>
    <property type="match status" value="1"/>
</dbReference>
<keyword evidence="3" id="KW-1185">Reference proteome</keyword>
<organism evidence="2 3">
    <name type="scientific">Armillaria ostoyae</name>
    <name type="common">Armillaria root rot fungus</name>
    <dbReference type="NCBI Taxonomy" id="47428"/>
    <lineage>
        <taxon>Eukaryota</taxon>
        <taxon>Fungi</taxon>
        <taxon>Dikarya</taxon>
        <taxon>Basidiomycota</taxon>
        <taxon>Agaricomycotina</taxon>
        <taxon>Agaricomycetes</taxon>
        <taxon>Agaricomycetidae</taxon>
        <taxon>Agaricales</taxon>
        <taxon>Marasmiineae</taxon>
        <taxon>Physalacriaceae</taxon>
        <taxon>Armillaria</taxon>
    </lineage>
</organism>
<dbReference type="Pfam" id="PF00385">
    <property type="entry name" value="Chromo"/>
    <property type="match status" value="1"/>
</dbReference>
<reference evidence="3" key="1">
    <citation type="journal article" date="2017" name="Nat. Ecol. Evol.">
        <title>Genome expansion and lineage-specific genetic innovations in the forest pathogenic fungi Armillaria.</title>
        <authorList>
            <person name="Sipos G."/>
            <person name="Prasanna A.N."/>
            <person name="Walter M.C."/>
            <person name="O'Connor E."/>
            <person name="Balint B."/>
            <person name="Krizsan K."/>
            <person name="Kiss B."/>
            <person name="Hess J."/>
            <person name="Varga T."/>
            <person name="Slot J."/>
            <person name="Riley R."/>
            <person name="Boka B."/>
            <person name="Rigling D."/>
            <person name="Barry K."/>
            <person name="Lee J."/>
            <person name="Mihaltcheva S."/>
            <person name="LaButti K."/>
            <person name="Lipzen A."/>
            <person name="Waldron R."/>
            <person name="Moloney N.M."/>
            <person name="Sperisen C."/>
            <person name="Kredics L."/>
            <person name="Vagvoelgyi C."/>
            <person name="Patrignani A."/>
            <person name="Fitzpatrick D."/>
            <person name="Nagy I."/>
            <person name="Doyle S."/>
            <person name="Anderson J.B."/>
            <person name="Grigoriev I.V."/>
            <person name="Gueldener U."/>
            <person name="Muensterkoetter M."/>
            <person name="Nagy L.G."/>
        </authorList>
    </citation>
    <scope>NUCLEOTIDE SEQUENCE [LARGE SCALE GENOMIC DNA]</scope>
    <source>
        <strain evidence="3">C18/9</strain>
    </source>
</reference>
<dbReference type="OrthoDB" id="2650643at2759"/>